<accession>G2QZD2</accession>
<evidence type="ECO:0000313" key="2">
    <source>
        <dbReference type="EMBL" id="AEO67165.1"/>
    </source>
</evidence>
<feature type="compositionally biased region" description="Polar residues" evidence="1">
    <location>
        <begin position="33"/>
        <end position="51"/>
    </location>
</feature>
<proteinExistence type="predicted"/>
<keyword evidence="3" id="KW-1185">Reference proteome</keyword>
<feature type="region of interest" description="Disordered" evidence="1">
    <location>
        <begin position="33"/>
        <end position="53"/>
    </location>
</feature>
<dbReference type="AlphaFoldDB" id="G2QZD2"/>
<dbReference type="KEGG" id="ttt:THITE_2129105"/>
<evidence type="ECO:0000256" key="1">
    <source>
        <dbReference type="SAM" id="MobiDB-lite"/>
    </source>
</evidence>
<organism evidence="2 3">
    <name type="scientific">Thermothielavioides terrestris (strain ATCC 38088 / NRRL 8126)</name>
    <name type="common">Thielavia terrestris</name>
    <dbReference type="NCBI Taxonomy" id="578455"/>
    <lineage>
        <taxon>Eukaryota</taxon>
        <taxon>Fungi</taxon>
        <taxon>Dikarya</taxon>
        <taxon>Ascomycota</taxon>
        <taxon>Pezizomycotina</taxon>
        <taxon>Sordariomycetes</taxon>
        <taxon>Sordariomycetidae</taxon>
        <taxon>Sordariales</taxon>
        <taxon>Chaetomiaceae</taxon>
        <taxon>Thermothielavioides</taxon>
        <taxon>Thermothielavioides terrestris</taxon>
    </lineage>
</organism>
<dbReference type="HOGENOM" id="CLU_1482990_0_0_1"/>
<evidence type="ECO:0000313" key="3">
    <source>
        <dbReference type="Proteomes" id="UP000008181"/>
    </source>
</evidence>
<reference evidence="2 3" key="1">
    <citation type="journal article" date="2011" name="Nat. Biotechnol.">
        <title>Comparative genomic analysis of the thermophilic biomass-degrading fungi Myceliophthora thermophila and Thielavia terrestris.</title>
        <authorList>
            <person name="Berka R.M."/>
            <person name="Grigoriev I.V."/>
            <person name="Otillar R."/>
            <person name="Salamov A."/>
            <person name="Grimwood J."/>
            <person name="Reid I."/>
            <person name="Ishmael N."/>
            <person name="John T."/>
            <person name="Darmond C."/>
            <person name="Moisan M.-C."/>
            <person name="Henrissat B."/>
            <person name="Coutinho P.M."/>
            <person name="Lombard V."/>
            <person name="Natvig D.O."/>
            <person name="Lindquist E."/>
            <person name="Schmutz J."/>
            <person name="Lucas S."/>
            <person name="Harris P."/>
            <person name="Powlowski J."/>
            <person name="Bellemare A."/>
            <person name="Taylor D."/>
            <person name="Butler G."/>
            <person name="de Vries R.P."/>
            <person name="Allijn I.E."/>
            <person name="van den Brink J."/>
            <person name="Ushinsky S."/>
            <person name="Storms R."/>
            <person name="Powell A.J."/>
            <person name="Paulsen I.T."/>
            <person name="Elbourne L.D.H."/>
            <person name="Baker S.E."/>
            <person name="Magnuson J."/>
            <person name="LaBoissiere S."/>
            <person name="Clutterbuck A.J."/>
            <person name="Martinez D."/>
            <person name="Wogulis M."/>
            <person name="de Leon A.L."/>
            <person name="Rey M.W."/>
            <person name="Tsang A."/>
        </authorList>
    </citation>
    <scope>NUCLEOTIDE SEQUENCE [LARGE SCALE GENOMIC DNA]</scope>
    <source>
        <strain evidence="3">ATCC 38088 / NRRL 8126</strain>
    </source>
</reference>
<dbReference type="RefSeq" id="XP_003653501.1">
    <property type="nucleotide sequence ID" value="XM_003653453.1"/>
</dbReference>
<dbReference type="EMBL" id="CP003010">
    <property type="protein sequence ID" value="AEO67165.1"/>
    <property type="molecule type" value="Genomic_DNA"/>
</dbReference>
<gene>
    <name evidence="2" type="ORF">THITE_2129105</name>
</gene>
<dbReference type="Proteomes" id="UP000008181">
    <property type="component" value="Chromosome 2"/>
</dbReference>
<name>G2QZD2_THETT</name>
<sequence length="182" mass="20321">MQADTRCLQSRSLLLLQSSSQFTSGDQSQCDATVAQAQSDIETTDATTSAPENEKWPFLSTVVACGAPLQRLETRHRVPSRARSQQEHDHGGAVLANMQVDLDEDEEDAVRDELVQQAGDGQQHDRLAVRQLEERFGALRAGRRRRHANAFAVPRSWRSRPTWGHRYGRERAVGGEVNTEST</sequence>
<protein>
    <submittedName>
        <fullName evidence="2">Uncharacterized protein</fullName>
    </submittedName>
</protein>
<dbReference type="GeneID" id="11515122"/>